<dbReference type="GO" id="GO:0006508">
    <property type="term" value="P:proteolysis"/>
    <property type="evidence" value="ECO:0007669"/>
    <property type="project" value="UniProtKB-KW"/>
</dbReference>
<gene>
    <name evidence="9" type="ORF">DW352_06665</name>
</gene>
<evidence type="ECO:0000256" key="7">
    <source>
        <dbReference type="SAM" id="Phobius"/>
    </source>
</evidence>
<evidence type="ECO:0000256" key="4">
    <source>
        <dbReference type="ARBA" id="ARBA00022825"/>
    </source>
</evidence>
<keyword evidence="10" id="KW-1185">Reference proteome</keyword>
<protein>
    <submittedName>
        <fullName evidence="9">Peptidase S8</fullName>
    </submittedName>
</protein>
<dbReference type="InterPro" id="IPR036852">
    <property type="entry name" value="Peptidase_S8/S53_dom_sf"/>
</dbReference>
<comment type="similarity">
    <text evidence="1 5">Belongs to the peptidase S8 family.</text>
</comment>
<dbReference type="Pfam" id="PF00082">
    <property type="entry name" value="Peptidase_S8"/>
    <property type="match status" value="1"/>
</dbReference>
<keyword evidence="4 5" id="KW-0720">Serine protease</keyword>
<dbReference type="CDD" id="cd05561">
    <property type="entry name" value="Peptidases_S8_4"/>
    <property type="match status" value="1"/>
</dbReference>
<dbReference type="Gene3D" id="3.40.50.200">
    <property type="entry name" value="Peptidase S8/S53 domain"/>
    <property type="match status" value="1"/>
</dbReference>
<feature type="region of interest" description="Disordered" evidence="6">
    <location>
        <begin position="37"/>
        <end position="68"/>
    </location>
</feature>
<feature type="region of interest" description="Disordered" evidence="6">
    <location>
        <begin position="130"/>
        <end position="158"/>
    </location>
</feature>
<dbReference type="OrthoDB" id="5405281at2"/>
<evidence type="ECO:0000259" key="8">
    <source>
        <dbReference type="Pfam" id="PF00082"/>
    </source>
</evidence>
<organism evidence="9 10">
    <name type="scientific">Pseudolabrys taiwanensis</name>
    <dbReference type="NCBI Taxonomy" id="331696"/>
    <lineage>
        <taxon>Bacteria</taxon>
        <taxon>Pseudomonadati</taxon>
        <taxon>Pseudomonadota</taxon>
        <taxon>Alphaproteobacteria</taxon>
        <taxon>Hyphomicrobiales</taxon>
        <taxon>Xanthobacteraceae</taxon>
        <taxon>Pseudolabrys</taxon>
    </lineage>
</organism>
<dbReference type="AlphaFoldDB" id="A0A345ZTI0"/>
<dbReference type="PANTHER" id="PTHR43806:SF11">
    <property type="entry name" value="CEREVISIN-RELATED"/>
    <property type="match status" value="1"/>
</dbReference>
<feature type="compositionally biased region" description="Pro residues" evidence="6">
    <location>
        <begin position="39"/>
        <end position="67"/>
    </location>
</feature>
<evidence type="ECO:0000313" key="10">
    <source>
        <dbReference type="Proteomes" id="UP000254889"/>
    </source>
</evidence>
<name>A0A345ZTI0_9HYPH</name>
<proteinExistence type="inferred from homology"/>
<keyword evidence="2 5" id="KW-0645">Protease</keyword>
<dbReference type="KEGG" id="ptaw:DW352_06665"/>
<evidence type="ECO:0000256" key="6">
    <source>
        <dbReference type="SAM" id="MobiDB-lite"/>
    </source>
</evidence>
<dbReference type="InterPro" id="IPR015500">
    <property type="entry name" value="Peptidase_S8_subtilisin-rel"/>
</dbReference>
<keyword evidence="7" id="KW-0472">Membrane</keyword>
<dbReference type="SUPFAM" id="SSF52743">
    <property type="entry name" value="Subtilisin-like"/>
    <property type="match status" value="1"/>
</dbReference>
<dbReference type="PROSITE" id="PS51892">
    <property type="entry name" value="SUBTILASE"/>
    <property type="match status" value="1"/>
</dbReference>
<feature type="transmembrane region" description="Helical" evidence="7">
    <location>
        <begin position="108"/>
        <end position="126"/>
    </location>
</feature>
<evidence type="ECO:0000313" key="9">
    <source>
        <dbReference type="EMBL" id="AXK80227.1"/>
    </source>
</evidence>
<dbReference type="InterPro" id="IPR050131">
    <property type="entry name" value="Peptidase_S8_subtilisin-like"/>
</dbReference>
<dbReference type="InterPro" id="IPR000209">
    <property type="entry name" value="Peptidase_S8/S53_dom"/>
</dbReference>
<evidence type="ECO:0000256" key="1">
    <source>
        <dbReference type="ARBA" id="ARBA00011073"/>
    </source>
</evidence>
<feature type="domain" description="Peptidase S8/S53" evidence="8">
    <location>
        <begin position="273"/>
        <end position="510"/>
    </location>
</feature>
<dbReference type="PANTHER" id="PTHR43806">
    <property type="entry name" value="PEPTIDASE S8"/>
    <property type="match status" value="1"/>
</dbReference>
<evidence type="ECO:0000256" key="2">
    <source>
        <dbReference type="ARBA" id="ARBA00022670"/>
    </source>
</evidence>
<keyword evidence="7" id="KW-1133">Transmembrane helix</keyword>
<feature type="compositionally biased region" description="Low complexity" evidence="6">
    <location>
        <begin position="145"/>
        <end position="154"/>
    </location>
</feature>
<sequence length="524" mass="54008">MYNRATWSRGRGMRQAAAKVLMAIVMATVTASMVRAQIAPPPPPPPPPPVVTPTPTAPAPQTPPPRASQPITPLGWYVMGGIACAAAAPIAGTIILGREMTAAEVGRSTLGCFLGPVGWVIGPMLFPDAPVTTAGQPPQGPRPPRAANRGGNRNISIPPASETRFVRNEILLQVDANLSEQALARIAARLQLTRLETQSFTLTSRTLQRWRIDGNRSVAQTLRLLARYRGIVAAQPNYVYGLTQAAQAAPTDAGAQYVVGKLRLTEAHRITSGDNVLVAVVDSRVDTQHPDLAGVIAGEYDALGGTSKPHAHGTAMAGAIAAHSKLIGVAPKVRLLAIRTFAGEGESAQGTTFNILKGIDWAAAQGARIVNMSFAGPADAMLRELLSKASARGIVLIAAVGNDGPRAPPLYPAADRHVIGVTATDAEDKLMPQANRGAQVAVAAPGVDVLAAAPDGAYAMTSGTSVAAAHASGVAALLLAVKPDLGPLALRQTLVRSARRVPGKPADVGAGVVDALGAVEAVGR</sequence>
<evidence type="ECO:0000256" key="5">
    <source>
        <dbReference type="PROSITE-ProRule" id="PRU01240"/>
    </source>
</evidence>
<dbReference type="GO" id="GO:0004252">
    <property type="term" value="F:serine-type endopeptidase activity"/>
    <property type="evidence" value="ECO:0007669"/>
    <property type="project" value="UniProtKB-UniRule"/>
</dbReference>
<dbReference type="EMBL" id="CP031417">
    <property type="protein sequence ID" value="AXK80227.1"/>
    <property type="molecule type" value="Genomic_DNA"/>
</dbReference>
<reference evidence="9 10" key="1">
    <citation type="submission" date="2018-07" db="EMBL/GenBank/DDBJ databases">
        <authorList>
            <person name="Quirk P.G."/>
            <person name="Krulwich T.A."/>
        </authorList>
    </citation>
    <scope>NUCLEOTIDE SEQUENCE [LARGE SCALE GENOMIC DNA]</scope>
    <source>
        <strain evidence="9 10">CC-BB4</strain>
    </source>
</reference>
<feature type="active site" description="Charge relay system" evidence="5">
    <location>
        <position position="465"/>
    </location>
</feature>
<accession>A0A345ZTI0</accession>
<feature type="transmembrane region" description="Helical" evidence="7">
    <location>
        <begin position="74"/>
        <end position="96"/>
    </location>
</feature>
<dbReference type="Proteomes" id="UP000254889">
    <property type="component" value="Chromosome"/>
</dbReference>
<evidence type="ECO:0000256" key="3">
    <source>
        <dbReference type="ARBA" id="ARBA00022801"/>
    </source>
</evidence>
<keyword evidence="3 5" id="KW-0378">Hydrolase</keyword>
<keyword evidence="7" id="KW-0812">Transmembrane</keyword>
<feature type="active site" description="Charge relay system" evidence="5">
    <location>
        <position position="312"/>
    </location>
</feature>
<dbReference type="PRINTS" id="PR00723">
    <property type="entry name" value="SUBTILISIN"/>
</dbReference>
<feature type="active site" description="Charge relay system" evidence="5">
    <location>
        <position position="282"/>
    </location>
</feature>